<evidence type="ECO:0000313" key="2">
    <source>
        <dbReference type="Proteomes" id="UP000652761"/>
    </source>
</evidence>
<dbReference type="AlphaFoldDB" id="A0A843WJI7"/>
<evidence type="ECO:0000313" key="1">
    <source>
        <dbReference type="EMBL" id="MQM07787.1"/>
    </source>
</evidence>
<comment type="caution">
    <text evidence="1">The sequence shown here is derived from an EMBL/GenBank/DDBJ whole genome shotgun (WGS) entry which is preliminary data.</text>
</comment>
<protein>
    <submittedName>
        <fullName evidence="1">Uncharacterized protein</fullName>
    </submittedName>
</protein>
<organism evidence="1 2">
    <name type="scientific">Colocasia esculenta</name>
    <name type="common">Wild taro</name>
    <name type="synonym">Arum esculentum</name>
    <dbReference type="NCBI Taxonomy" id="4460"/>
    <lineage>
        <taxon>Eukaryota</taxon>
        <taxon>Viridiplantae</taxon>
        <taxon>Streptophyta</taxon>
        <taxon>Embryophyta</taxon>
        <taxon>Tracheophyta</taxon>
        <taxon>Spermatophyta</taxon>
        <taxon>Magnoliopsida</taxon>
        <taxon>Liliopsida</taxon>
        <taxon>Araceae</taxon>
        <taxon>Aroideae</taxon>
        <taxon>Colocasieae</taxon>
        <taxon>Colocasia</taxon>
    </lineage>
</organism>
<accession>A0A843WJI7</accession>
<name>A0A843WJI7_COLES</name>
<dbReference type="Proteomes" id="UP000652761">
    <property type="component" value="Unassembled WGS sequence"/>
</dbReference>
<sequence length="158" mass="18818">MSESLEYRLRQVNEGERDKAQTTTKRSCSTYTFTSMYLITWHSDQVLVPAETGERPSHHYQWNLHTSRISQDPCRGYHNLSSPLSRVLYNLFELSRRCTTTVQLQASRVAVFYGHIYLSCQLYMFHTYMLFISLRPMHMHFTYTHEFSSTNFKPYCFN</sequence>
<proteinExistence type="predicted"/>
<keyword evidence="2" id="KW-1185">Reference proteome</keyword>
<reference evidence="1" key="1">
    <citation type="submission" date="2017-07" db="EMBL/GenBank/DDBJ databases">
        <title>Taro Niue Genome Assembly and Annotation.</title>
        <authorList>
            <person name="Atibalentja N."/>
            <person name="Keating K."/>
            <person name="Fields C.J."/>
        </authorList>
    </citation>
    <scope>NUCLEOTIDE SEQUENCE</scope>
    <source>
        <strain evidence="1">Niue_2</strain>
        <tissue evidence="1">Leaf</tissue>
    </source>
</reference>
<dbReference type="EMBL" id="NMUH01003951">
    <property type="protein sequence ID" value="MQM07787.1"/>
    <property type="molecule type" value="Genomic_DNA"/>
</dbReference>
<gene>
    <name evidence="1" type="ORF">Taro_040632</name>
</gene>